<sequence length="526" mass="59561">MQPTQALSTSAKTDQHDLTCNSFEDIFNLAPIGYLVLDKTGVIQQVNAEASRLLAQATQQLVNRKLDDFINPIDHSSYRFFIRNFTRQQASRALEIRLKKGYSPITHLECRATIGFSDTVLLTISDITERRQAEDAVIYHNETLSEKVRNQLLEREAKLNSIFNASVEGIITIDSTGIIISVNSAVETIFGYSETELIKDSIDKLLPLLKRKRQRHYLKSKLHTFIAAFIGKIQEVEGRHKNGSILLLDLSIVQYSIDGVSYFTGIVRDVSLRKLQEQQNKEHLDKLAHVTRLGVMGEMASGIAHEVNQPLTAVVNYTQVCLRYMAAPEPDLVKLGEILHKTHQQALKAGQIIHSMREFVKPRKIHRATANINALIYEAISLLDADLKQNSIKLSFELEKNLPLVYIDNVQIEQVILNLIRNSIDALRDLPQKEPRLLSIQTHLNEQNHIEIKVKDNGSGLNDVQREKILTPFYTTKSTGMGMGLSISRSLVEAHEGVLHFNSKQNKGTTFYFTLPVWKHINDQKS</sequence>
<dbReference type="Gene3D" id="3.30.450.20">
    <property type="entry name" value="PAS domain"/>
    <property type="match status" value="2"/>
</dbReference>
<dbReference type="InterPro" id="IPR005467">
    <property type="entry name" value="His_kinase_dom"/>
</dbReference>
<keyword evidence="5" id="KW-0547">Nucleotide-binding</keyword>
<dbReference type="SUPFAM" id="SSF47384">
    <property type="entry name" value="Homodimeric domain of signal transducing histidine kinase"/>
    <property type="match status" value="1"/>
</dbReference>
<evidence type="ECO:0000259" key="9">
    <source>
        <dbReference type="PROSITE" id="PS50109"/>
    </source>
</evidence>
<accession>A0A1R4H2Q9</accession>
<evidence type="ECO:0000256" key="3">
    <source>
        <dbReference type="ARBA" id="ARBA00022553"/>
    </source>
</evidence>
<dbReference type="GO" id="GO:0006355">
    <property type="term" value="P:regulation of DNA-templated transcription"/>
    <property type="evidence" value="ECO:0007669"/>
    <property type="project" value="InterPro"/>
</dbReference>
<comment type="catalytic activity">
    <reaction evidence="1">
        <text>ATP + protein L-histidine = ADP + protein N-phospho-L-histidine.</text>
        <dbReference type="EC" id="2.7.13.3"/>
    </reaction>
</comment>
<reference evidence="12" key="1">
    <citation type="submission" date="2017-02" db="EMBL/GenBank/DDBJ databases">
        <authorList>
            <person name="Daims H."/>
        </authorList>
    </citation>
    <scope>NUCLEOTIDE SEQUENCE [LARGE SCALE GENOMIC DNA]</scope>
</reference>
<dbReference type="AlphaFoldDB" id="A0A1R4H2Q9"/>
<dbReference type="InterPro" id="IPR003594">
    <property type="entry name" value="HATPase_dom"/>
</dbReference>
<dbReference type="SUPFAM" id="SSF55874">
    <property type="entry name" value="ATPase domain of HSP90 chaperone/DNA topoisomerase II/histidine kinase"/>
    <property type="match status" value="1"/>
</dbReference>
<dbReference type="Gene3D" id="1.10.287.130">
    <property type="match status" value="1"/>
</dbReference>
<feature type="domain" description="PAS" evidence="10">
    <location>
        <begin position="19"/>
        <end position="89"/>
    </location>
</feature>
<dbReference type="SUPFAM" id="SSF55785">
    <property type="entry name" value="PYP-like sensor domain (PAS domain)"/>
    <property type="match status" value="2"/>
</dbReference>
<dbReference type="Proteomes" id="UP000195442">
    <property type="component" value="Unassembled WGS sequence"/>
</dbReference>
<feature type="domain" description="PAS" evidence="10">
    <location>
        <begin position="155"/>
        <end position="209"/>
    </location>
</feature>
<feature type="domain" description="Histidine kinase" evidence="9">
    <location>
        <begin position="302"/>
        <end position="519"/>
    </location>
</feature>
<keyword evidence="8" id="KW-0902">Two-component regulatory system</keyword>
<dbReference type="Pfam" id="PF13426">
    <property type="entry name" value="PAS_9"/>
    <property type="match status" value="1"/>
</dbReference>
<dbReference type="OrthoDB" id="1931120at2"/>
<protein>
    <recommendedName>
        <fullName evidence="2">histidine kinase</fullName>
        <ecNumber evidence="2">2.7.13.3</ecNumber>
    </recommendedName>
</protein>
<dbReference type="SMART" id="SM00387">
    <property type="entry name" value="HATPase_c"/>
    <property type="match status" value="1"/>
</dbReference>
<keyword evidence="12" id="KW-1185">Reference proteome</keyword>
<dbReference type="Gene3D" id="3.30.565.10">
    <property type="entry name" value="Histidine kinase-like ATPase, C-terminal domain"/>
    <property type="match status" value="1"/>
</dbReference>
<organism evidence="11 12">
    <name type="scientific">Crenothrix polyspora</name>
    <dbReference type="NCBI Taxonomy" id="360316"/>
    <lineage>
        <taxon>Bacteria</taxon>
        <taxon>Pseudomonadati</taxon>
        <taxon>Pseudomonadota</taxon>
        <taxon>Gammaproteobacteria</taxon>
        <taxon>Methylococcales</taxon>
        <taxon>Crenotrichaceae</taxon>
        <taxon>Crenothrix</taxon>
    </lineage>
</organism>
<evidence type="ECO:0000313" key="12">
    <source>
        <dbReference type="Proteomes" id="UP000195442"/>
    </source>
</evidence>
<dbReference type="CDD" id="cd00130">
    <property type="entry name" value="PAS"/>
    <property type="match status" value="2"/>
</dbReference>
<dbReference type="PANTHER" id="PTHR43065">
    <property type="entry name" value="SENSOR HISTIDINE KINASE"/>
    <property type="match status" value="1"/>
</dbReference>
<gene>
    <name evidence="11" type="ORF">CRENPOLYSF2_1680004</name>
</gene>
<dbReference type="InterPro" id="IPR035965">
    <property type="entry name" value="PAS-like_dom_sf"/>
</dbReference>
<dbReference type="InterPro" id="IPR004358">
    <property type="entry name" value="Sig_transdc_His_kin-like_C"/>
</dbReference>
<dbReference type="NCBIfam" id="TIGR00229">
    <property type="entry name" value="sensory_box"/>
    <property type="match status" value="2"/>
</dbReference>
<dbReference type="RefSeq" id="WP_087146106.1">
    <property type="nucleotide sequence ID" value="NZ_FUKJ01000077.1"/>
</dbReference>
<dbReference type="PROSITE" id="PS50112">
    <property type="entry name" value="PAS"/>
    <property type="match status" value="2"/>
</dbReference>
<keyword evidence="4" id="KW-0808">Transferase</keyword>
<dbReference type="InterPro" id="IPR036097">
    <property type="entry name" value="HisK_dim/P_sf"/>
</dbReference>
<dbReference type="InterPro" id="IPR013767">
    <property type="entry name" value="PAS_fold"/>
</dbReference>
<keyword evidence="3" id="KW-0597">Phosphoprotein</keyword>
<evidence type="ECO:0000256" key="8">
    <source>
        <dbReference type="ARBA" id="ARBA00023012"/>
    </source>
</evidence>
<evidence type="ECO:0000256" key="4">
    <source>
        <dbReference type="ARBA" id="ARBA00022679"/>
    </source>
</evidence>
<dbReference type="SMART" id="SM00388">
    <property type="entry name" value="HisKA"/>
    <property type="match status" value="1"/>
</dbReference>
<evidence type="ECO:0000256" key="7">
    <source>
        <dbReference type="ARBA" id="ARBA00022840"/>
    </source>
</evidence>
<dbReference type="Pfam" id="PF00989">
    <property type="entry name" value="PAS"/>
    <property type="match status" value="1"/>
</dbReference>
<dbReference type="GO" id="GO:0000155">
    <property type="term" value="F:phosphorelay sensor kinase activity"/>
    <property type="evidence" value="ECO:0007669"/>
    <property type="project" value="InterPro"/>
</dbReference>
<evidence type="ECO:0000256" key="2">
    <source>
        <dbReference type="ARBA" id="ARBA00012438"/>
    </source>
</evidence>
<dbReference type="EMBL" id="FUKJ01000077">
    <property type="protein sequence ID" value="SJM90466.1"/>
    <property type="molecule type" value="Genomic_DNA"/>
</dbReference>
<dbReference type="Pfam" id="PF00512">
    <property type="entry name" value="HisKA"/>
    <property type="match status" value="1"/>
</dbReference>
<keyword evidence="7" id="KW-0067">ATP-binding</keyword>
<evidence type="ECO:0000313" key="11">
    <source>
        <dbReference type="EMBL" id="SJM90466.1"/>
    </source>
</evidence>
<dbReference type="PANTHER" id="PTHR43065:SF10">
    <property type="entry name" value="PEROXIDE STRESS-ACTIVATED HISTIDINE KINASE MAK3"/>
    <property type="match status" value="1"/>
</dbReference>
<evidence type="ECO:0000256" key="1">
    <source>
        <dbReference type="ARBA" id="ARBA00000085"/>
    </source>
</evidence>
<evidence type="ECO:0000256" key="6">
    <source>
        <dbReference type="ARBA" id="ARBA00022777"/>
    </source>
</evidence>
<dbReference type="GO" id="GO:0005524">
    <property type="term" value="F:ATP binding"/>
    <property type="evidence" value="ECO:0007669"/>
    <property type="project" value="UniProtKB-KW"/>
</dbReference>
<evidence type="ECO:0000256" key="5">
    <source>
        <dbReference type="ARBA" id="ARBA00022741"/>
    </source>
</evidence>
<dbReference type="InterPro" id="IPR003661">
    <property type="entry name" value="HisK_dim/P_dom"/>
</dbReference>
<dbReference type="PROSITE" id="PS50109">
    <property type="entry name" value="HIS_KIN"/>
    <property type="match status" value="1"/>
</dbReference>
<dbReference type="SMART" id="SM00091">
    <property type="entry name" value="PAS"/>
    <property type="match status" value="2"/>
</dbReference>
<proteinExistence type="predicted"/>
<dbReference type="Pfam" id="PF02518">
    <property type="entry name" value="HATPase_c"/>
    <property type="match status" value="1"/>
</dbReference>
<dbReference type="PRINTS" id="PR00344">
    <property type="entry name" value="BCTRLSENSOR"/>
</dbReference>
<dbReference type="InterPro" id="IPR036890">
    <property type="entry name" value="HATPase_C_sf"/>
</dbReference>
<dbReference type="CDD" id="cd00082">
    <property type="entry name" value="HisKA"/>
    <property type="match status" value="1"/>
</dbReference>
<dbReference type="EC" id="2.7.13.3" evidence="2"/>
<name>A0A1R4H2Q9_9GAMM</name>
<dbReference type="InterPro" id="IPR000014">
    <property type="entry name" value="PAS"/>
</dbReference>
<evidence type="ECO:0000259" key="10">
    <source>
        <dbReference type="PROSITE" id="PS50112"/>
    </source>
</evidence>
<keyword evidence="6 11" id="KW-0418">Kinase</keyword>